<dbReference type="EMBL" id="PVTE01000044">
    <property type="protein sequence ID" value="PRY22729.1"/>
    <property type="molecule type" value="Genomic_DNA"/>
</dbReference>
<comment type="catalytic activity">
    <reaction evidence="6">
        <text>a 2'-deoxycytidine in DNA + S-adenosyl-L-methionine = a 5-methyl-2'-deoxycytidine in DNA + S-adenosyl-L-homocysteine + H(+)</text>
        <dbReference type="Rhea" id="RHEA:13681"/>
        <dbReference type="Rhea" id="RHEA-COMP:11369"/>
        <dbReference type="Rhea" id="RHEA-COMP:11370"/>
        <dbReference type="ChEBI" id="CHEBI:15378"/>
        <dbReference type="ChEBI" id="CHEBI:57856"/>
        <dbReference type="ChEBI" id="CHEBI:59789"/>
        <dbReference type="ChEBI" id="CHEBI:85452"/>
        <dbReference type="ChEBI" id="CHEBI:85454"/>
        <dbReference type="EC" id="2.1.1.37"/>
    </reaction>
</comment>
<dbReference type="EC" id="2.1.1.37" evidence="1"/>
<dbReference type="GO" id="GO:0032259">
    <property type="term" value="P:methylation"/>
    <property type="evidence" value="ECO:0007669"/>
    <property type="project" value="UniProtKB-KW"/>
</dbReference>
<dbReference type="AlphaFoldDB" id="A0A2T0RNG3"/>
<dbReference type="Proteomes" id="UP000238375">
    <property type="component" value="Unassembled WGS sequence"/>
</dbReference>
<protein>
    <recommendedName>
        <fullName evidence="1">DNA (cytosine-5-)-methyltransferase</fullName>
        <ecNumber evidence="1">2.1.1.37</ecNumber>
    </recommendedName>
</protein>
<dbReference type="InterPro" id="IPR050390">
    <property type="entry name" value="C5-Methyltransferase"/>
</dbReference>
<dbReference type="PANTHER" id="PTHR10629:SF52">
    <property type="entry name" value="DNA (CYTOSINE-5)-METHYLTRANSFERASE 1"/>
    <property type="match status" value="1"/>
</dbReference>
<dbReference type="InterPro" id="IPR029063">
    <property type="entry name" value="SAM-dependent_MTases_sf"/>
</dbReference>
<dbReference type="RefSeq" id="WP_106140897.1">
    <property type="nucleotide sequence ID" value="NZ_PVTE01000044.1"/>
</dbReference>
<dbReference type="GO" id="GO:0044027">
    <property type="term" value="P:negative regulation of gene expression via chromosomal CpG island methylation"/>
    <property type="evidence" value="ECO:0007669"/>
    <property type="project" value="TreeGrafter"/>
</dbReference>
<evidence type="ECO:0000256" key="1">
    <source>
        <dbReference type="ARBA" id="ARBA00011975"/>
    </source>
</evidence>
<keyword evidence="2 7" id="KW-0489">Methyltransferase</keyword>
<gene>
    <name evidence="9" type="ORF">CLV58_1449</name>
</gene>
<dbReference type="SUPFAM" id="SSF53335">
    <property type="entry name" value="S-adenosyl-L-methionine-dependent methyltransferases"/>
    <property type="match status" value="1"/>
</dbReference>
<evidence type="ECO:0000256" key="7">
    <source>
        <dbReference type="PROSITE-ProRule" id="PRU01016"/>
    </source>
</evidence>
<feature type="active site" evidence="7">
    <location>
        <position position="172"/>
    </location>
</feature>
<dbReference type="GO" id="GO:0003886">
    <property type="term" value="F:DNA (cytosine-5-)-methyltransferase activity"/>
    <property type="evidence" value="ECO:0007669"/>
    <property type="project" value="UniProtKB-EC"/>
</dbReference>
<evidence type="ECO:0000313" key="9">
    <source>
        <dbReference type="EMBL" id="PRY22729.1"/>
    </source>
</evidence>
<evidence type="ECO:0000256" key="8">
    <source>
        <dbReference type="RuleBase" id="RU000416"/>
    </source>
</evidence>
<evidence type="ECO:0000256" key="5">
    <source>
        <dbReference type="ARBA" id="ARBA00022747"/>
    </source>
</evidence>
<dbReference type="GO" id="GO:0003677">
    <property type="term" value="F:DNA binding"/>
    <property type="evidence" value="ECO:0007669"/>
    <property type="project" value="TreeGrafter"/>
</dbReference>
<dbReference type="PROSITE" id="PS51679">
    <property type="entry name" value="SAM_MT_C5"/>
    <property type="match status" value="1"/>
</dbReference>
<dbReference type="Pfam" id="PF00145">
    <property type="entry name" value="DNA_methylase"/>
    <property type="match status" value="1"/>
</dbReference>
<dbReference type="InterPro" id="IPR031303">
    <property type="entry name" value="C5_meth_CS"/>
</dbReference>
<evidence type="ECO:0000256" key="6">
    <source>
        <dbReference type="ARBA" id="ARBA00047422"/>
    </source>
</evidence>
<evidence type="ECO:0000256" key="2">
    <source>
        <dbReference type="ARBA" id="ARBA00022603"/>
    </source>
</evidence>
<dbReference type="PANTHER" id="PTHR10629">
    <property type="entry name" value="CYTOSINE-SPECIFIC METHYLTRANSFERASE"/>
    <property type="match status" value="1"/>
</dbReference>
<reference evidence="9 10" key="1">
    <citation type="submission" date="2018-03" db="EMBL/GenBank/DDBJ databases">
        <title>Genomic Encyclopedia of Archaeal and Bacterial Type Strains, Phase II (KMG-II): from individual species to whole genera.</title>
        <authorList>
            <person name="Goeker M."/>
        </authorList>
    </citation>
    <scope>NUCLEOTIDE SEQUENCE [LARGE SCALE GENOMIC DNA]</scope>
    <source>
        <strain evidence="9 10">DSM 28354</strain>
    </source>
</reference>
<dbReference type="OrthoDB" id="32195at2"/>
<name>A0A2T0RNG3_9BACT</name>
<dbReference type="PROSITE" id="PS00095">
    <property type="entry name" value="C5_MTASE_2"/>
    <property type="match status" value="1"/>
</dbReference>
<proteinExistence type="inferred from homology"/>
<evidence type="ECO:0000313" key="10">
    <source>
        <dbReference type="Proteomes" id="UP000238375"/>
    </source>
</evidence>
<keyword evidence="10" id="KW-1185">Reference proteome</keyword>
<sequence>MLEFYYAFYRGEFEKKIKELSLEINRILELEGVSIVATDQQVIEEEHRSLLKQDTYRQINNLFYTIRAQNLSDHFLLKKYLPEFRQHPPGSSFLFADFFAGAGGLSQGLIQAGFTPAFVNDSEIDAVETYYFNHSLPLDYFFAGDIRDLIKNPSLFLPYVKNIRVVTGGPPCQGFSMANRQRLKDDPRNELYKDFLIVLGHIRPDFFIMENVPGMKNKVLEIEKDIQEYTDTDYQFTELRLNAKDFGIPQNRQRYFLIGNKVGFGSLRLELNIKMQASGFPRYVLKDALHGLPAVKVNPHKLKLSYESDENGFMIRKQETSANSFISEINSGKASGYIFNHKSRYNQPRDVEIFSKLKEGADSLDPAIASLMPYQSRNTVFKDKYFRLDREKVCKTITAHMRHDCNSYIHPIQARGLTPREAARIQTFPDDYFFRGSPNDWYQQIGNAVPVKLAEILACEIKRFYE</sequence>
<evidence type="ECO:0000256" key="4">
    <source>
        <dbReference type="ARBA" id="ARBA00022691"/>
    </source>
</evidence>
<comment type="caution">
    <text evidence="9">The sequence shown here is derived from an EMBL/GenBank/DDBJ whole genome shotgun (WGS) entry which is preliminary data.</text>
</comment>
<dbReference type="GO" id="GO:0009307">
    <property type="term" value="P:DNA restriction-modification system"/>
    <property type="evidence" value="ECO:0007669"/>
    <property type="project" value="UniProtKB-KW"/>
</dbReference>
<keyword evidence="5" id="KW-0680">Restriction system</keyword>
<dbReference type="Gene3D" id="3.40.50.150">
    <property type="entry name" value="Vaccinia Virus protein VP39"/>
    <property type="match status" value="1"/>
</dbReference>
<keyword evidence="4 7" id="KW-0949">S-adenosyl-L-methionine</keyword>
<dbReference type="PRINTS" id="PR00105">
    <property type="entry name" value="C5METTRFRASE"/>
</dbReference>
<keyword evidence="3 7" id="KW-0808">Transferase</keyword>
<dbReference type="Gene3D" id="3.90.120.10">
    <property type="entry name" value="DNA Methylase, subunit A, domain 2"/>
    <property type="match status" value="1"/>
</dbReference>
<evidence type="ECO:0000256" key="3">
    <source>
        <dbReference type="ARBA" id="ARBA00022679"/>
    </source>
</evidence>
<dbReference type="InterPro" id="IPR001525">
    <property type="entry name" value="C5_MeTfrase"/>
</dbReference>
<comment type="similarity">
    <text evidence="7 8">Belongs to the class I-like SAM-binding methyltransferase superfamily. C5-methyltransferase family.</text>
</comment>
<dbReference type="NCBIfam" id="TIGR00675">
    <property type="entry name" value="dcm"/>
    <property type="match status" value="1"/>
</dbReference>
<organism evidence="9 10">
    <name type="scientific">Spirosoma oryzae</name>
    <dbReference type="NCBI Taxonomy" id="1469603"/>
    <lineage>
        <taxon>Bacteria</taxon>
        <taxon>Pseudomonadati</taxon>
        <taxon>Bacteroidota</taxon>
        <taxon>Cytophagia</taxon>
        <taxon>Cytophagales</taxon>
        <taxon>Cytophagaceae</taxon>
        <taxon>Spirosoma</taxon>
    </lineage>
</organism>
<accession>A0A2T0RNG3</accession>